<keyword evidence="5 12" id="KW-0812">Transmembrane</keyword>
<evidence type="ECO:0000259" key="14">
    <source>
        <dbReference type="PROSITE" id="PS50885"/>
    </source>
</evidence>
<dbReference type="CDD" id="cd11386">
    <property type="entry name" value="MCP_signal"/>
    <property type="match status" value="1"/>
</dbReference>
<dbReference type="SUPFAM" id="SSF58104">
    <property type="entry name" value="Methyl-accepting chemotaxis protein (MCP) signaling domain"/>
    <property type="match status" value="1"/>
</dbReference>
<evidence type="ECO:0000256" key="4">
    <source>
        <dbReference type="ARBA" id="ARBA00022500"/>
    </source>
</evidence>
<dbReference type="SMART" id="SM00283">
    <property type="entry name" value="MA"/>
    <property type="match status" value="1"/>
</dbReference>
<keyword evidence="16" id="KW-1185">Reference proteome</keyword>
<proteinExistence type="inferred from homology"/>
<feature type="region of interest" description="Disordered" evidence="11">
    <location>
        <begin position="644"/>
        <end position="665"/>
    </location>
</feature>
<evidence type="ECO:0000256" key="1">
    <source>
        <dbReference type="ARBA" id="ARBA00004651"/>
    </source>
</evidence>
<keyword evidence="3" id="KW-0488">Methylation</keyword>
<dbReference type="AlphaFoldDB" id="W7QNI3"/>
<dbReference type="PANTHER" id="PTHR32089:SF39">
    <property type="entry name" value="METHYL-ACCEPTING CHEMOTAXIS PROTEIN HLYB"/>
    <property type="match status" value="1"/>
</dbReference>
<evidence type="ECO:0000313" key="15">
    <source>
        <dbReference type="EMBL" id="EWH10512.1"/>
    </source>
</evidence>
<dbReference type="PROSITE" id="PS50885">
    <property type="entry name" value="HAMP"/>
    <property type="match status" value="1"/>
</dbReference>
<evidence type="ECO:0000256" key="2">
    <source>
        <dbReference type="ARBA" id="ARBA00022475"/>
    </source>
</evidence>
<evidence type="ECO:0000256" key="7">
    <source>
        <dbReference type="ARBA" id="ARBA00023136"/>
    </source>
</evidence>
<feature type="domain" description="Methyl-accepting transducer" evidence="13">
    <location>
        <begin position="409"/>
        <end position="645"/>
    </location>
</feature>
<dbReference type="OrthoDB" id="6376221at2"/>
<protein>
    <submittedName>
        <fullName evidence="15">Putative methyl-accepting chemotaxis sensory transducer</fullName>
    </submittedName>
</protein>
<reference evidence="15 16" key="1">
    <citation type="journal article" date="2014" name="Genome Announc.">
        <title>Draft Genome Sequence of the Agar-Degrading Bacterium Catenovulum sp. Strain DS-2, Isolated from Intestines of Haliotis diversicolor.</title>
        <authorList>
            <person name="Shan D."/>
            <person name="Li X."/>
            <person name="Gu Z."/>
            <person name="Wei G."/>
            <person name="Gao Z."/>
            <person name="Shao Z."/>
        </authorList>
    </citation>
    <scope>NUCLEOTIDE SEQUENCE [LARGE SCALE GENOMIC DNA]</scope>
    <source>
        <strain evidence="15 16">DS-2</strain>
    </source>
</reference>
<dbReference type="Pfam" id="PF08376">
    <property type="entry name" value="NIT"/>
    <property type="match status" value="1"/>
</dbReference>
<evidence type="ECO:0000259" key="13">
    <source>
        <dbReference type="PROSITE" id="PS50111"/>
    </source>
</evidence>
<dbReference type="InterPro" id="IPR003660">
    <property type="entry name" value="HAMP_dom"/>
</dbReference>
<feature type="transmembrane region" description="Helical" evidence="12">
    <location>
        <begin position="12"/>
        <end position="32"/>
    </location>
</feature>
<dbReference type="GO" id="GO:0007165">
    <property type="term" value="P:signal transduction"/>
    <property type="evidence" value="ECO:0007669"/>
    <property type="project" value="UniProtKB-KW"/>
</dbReference>
<dbReference type="STRING" id="1328313.DS2_07758"/>
<keyword evidence="6 12" id="KW-1133">Transmembrane helix</keyword>
<dbReference type="RefSeq" id="WP_035014152.1">
    <property type="nucleotide sequence ID" value="NZ_ARZY01000011.1"/>
</dbReference>
<sequence length="681" mass="75844">MNLINNIRIKNRILILVSIPVVVALFFAVLRFQQANQTLTNIEKLDAVQEYLSKVSPLISAIYQERLMSKFYIGPGEKSDIGLEFKSQFEQSQRATEKPLRNYQNFIADKNKFKGFPKLLEDIKDIEETILLYKKAQKIAQRKMRFEIDSGTGEKTAVLAVMNSIVSKLISSSQQVVLLSASNKQLSLLTNSYQSLSNAQNYLMLLIGNVYEVTAVKLSLTTYANISRQVGQEMVHLDNFANFAPESILQFYQKELGKHPSFKEAQDIYEKIRRVQPDTIGEKFDGNKNDWLATGDQLVNAYNKVVDNVIQEIESTKSDILARSKNAVTQTISVIVALIAVLVIVSYKIIVSINTPLKQMINDFAALAESKDMTLRTQINGNNELTSVAAAFNSLIESFEQTLLSVRQKMLQMDEITHKVSGSMGDSIQLIDSQKTATDSISVAINQMTATIYEVAKMSAATSEIVKRANELSVTGEKDAHCSKKTMDALFAELASTSDLINDLNQEASQISNIVQVIKGISEQTNLLALNAAIEAARAGEMGRGFAVVADEVRELSKRTHDSTDLIQGQIEMLTKGASNALSKMELLQANGSEAVTIVQRSSEAFVTIKQELEQITDMANQIAVASEEQTNVADEINQRVHEIKDESDRISQQGRETQKDTEDLKKHETALKLDIEKFHF</sequence>
<evidence type="ECO:0000256" key="9">
    <source>
        <dbReference type="ARBA" id="ARBA00029447"/>
    </source>
</evidence>
<evidence type="ECO:0000256" key="10">
    <source>
        <dbReference type="PROSITE-ProRule" id="PRU00284"/>
    </source>
</evidence>
<name>W7QNI3_9ALTE</name>
<evidence type="ECO:0000256" key="6">
    <source>
        <dbReference type="ARBA" id="ARBA00022989"/>
    </source>
</evidence>
<evidence type="ECO:0000256" key="12">
    <source>
        <dbReference type="SAM" id="Phobius"/>
    </source>
</evidence>
<keyword evidence="4" id="KW-0145">Chemotaxis</keyword>
<dbReference type="Pfam" id="PF00015">
    <property type="entry name" value="MCPsignal"/>
    <property type="match status" value="1"/>
</dbReference>
<evidence type="ECO:0000256" key="11">
    <source>
        <dbReference type="SAM" id="MobiDB-lite"/>
    </source>
</evidence>
<evidence type="ECO:0000256" key="3">
    <source>
        <dbReference type="ARBA" id="ARBA00022481"/>
    </source>
</evidence>
<dbReference type="GO" id="GO:0006935">
    <property type="term" value="P:chemotaxis"/>
    <property type="evidence" value="ECO:0007669"/>
    <property type="project" value="UniProtKB-KW"/>
</dbReference>
<dbReference type="PROSITE" id="PS50111">
    <property type="entry name" value="CHEMOTAXIS_TRANSDUC_2"/>
    <property type="match status" value="1"/>
</dbReference>
<dbReference type="InterPro" id="IPR004089">
    <property type="entry name" value="MCPsignal_dom"/>
</dbReference>
<dbReference type="Gene3D" id="1.10.287.950">
    <property type="entry name" value="Methyl-accepting chemotaxis protein"/>
    <property type="match status" value="1"/>
</dbReference>
<dbReference type="PANTHER" id="PTHR32089">
    <property type="entry name" value="METHYL-ACCEPTING CHEMOTAXIS PROTEIN MCPB"/>
    <property type="match status" value="1"/>
</dbReference>
<keyword evidence="7 12" id="KW-0472">Membrane</keyword>
<comment type="subcellular location">
    <subcellularLocation>
        <location evidence="1">Cell membrane</location>
        <topology evidence="1">Multi-pass membrane protein</topology>
    </subcellularLocation>
</comment>
<organism evidence="15 16">
    <name type="scientific">Catenovulum agarivorans DS-2</name>
    <dbReference type="NCBI Taxonomy" id="1328313"/>
    <lineage>
        <taxon>Bacteria</taxon>
        <taxon>Pseudomonadati</taxon>
        <taxon>Pseudomonadota</taxon>
        <taxon>Gammaproteobacteria</taxon>
        <taxon>Alteromonadales</taxon>
        <taxon>Alteromonadaceae</taxon>
        <taxon>Catenovulum</taxon>
    </lineage>
</organism>
<evidence type="ECO:0000256" key="5">
    <source>
        <dbReference type="ARBA" id="ARBA00022692"/>
    </source>
</evidence>
<evidence type="ECO:0000313" key="16">
    <source>
        <dbReference type="Proteomes" id="UP000019276"/>
    </source>
</evidence>
<gene>
    <name evidence="15" type="ORF">DS2_07758</name>
</gene>
<dbReference type="eggNOG" id="COG0840">
    <property type="taxonomic scope" value="Bacteria"/>
</dbReference>
<comment type="similarity">
    <text evidence="9">Belongs to the methyl-accepting chemotaxis (MCP) protein family.</text>
</comment>
<accession>W7QNI3</accession>
<dbReference type="GO" id="GO:0005886">
    <property type="term" value="C:plasma membrane"/>
    <property type="evidence" value="ECO:0007669"/>
    <property type="project" value="UniProtKB-SubCell"/>
</dbReference>
<keyword evidence="2" id="KW-1003">Cell membrane</keyword>
<feature type="domain" description="HAMP" evidence="14">
    <location>
        <begin position="351"/>
        <end position="404"/>
    </location>
</feature>
<dbReference type="InterPro" id="IPR013587">
    <property type="entry name" value="Nitrate/nitrite_sensing"/>
</dbReference>
<dbReference type="PATRIC" id="fig|1328313.3.peg.1586"/>
<dbReference type="FunFam" id="1.10.287.950:FF:000001">
    <property type="entry name" value="Methyl-accepting chemotaxis sensory transducer"/>
    <property type="match status" value="1"/>
</dbReference>
<comment type="caution">
    <text evidence="15">The sequence shown here is derived from an EMBL/GenBank/DDBJ whole genome shotgun (WGS) entry which is preliminary data.</text>
</comment>
<dbReference type="Proteomes" id="UP000019276">
    <property type="component" value="Unassembled WGS sequence"/>
</dbReference>
<evidence type="ECO:0000256" key="8">
    <source>
        <dbReference type="ARBA" id="ARBA00023224"/>
    </source>
</evidence>
<keyword evidence="8 10" id="KW-0807">Transducer</keyword>
<dbReference type="EMBL" id="ARZY01000011">
    <property type="protein sequence ID" value="EWH10512.1"/>
    <property type="molecule type" value="Genomic_DNA"/>
</dbReference>